<organism evidence="9 10">
    <name type="scientific">Hondaea fermentalgiana</name>
    <dbReference type="NCBI Taxonomy" id="2315210"/>
    <lineage>
        <taxon>Eukaryota</taxon>
        <taxon>Sar</taxon>
        <taxon>Stramenopiles</taxon>
        <taxon>Bigyra</taxon>
        <taxon>Labyrinthulomycetes</taxon>
        <taxon>Thraustochytrida</taxon>
        <taxon>Thraustochytriidae</taxon>
        <taxon>Hondaea</taxon>
    </lineage>
</organism>
<feature type="compositionally biased region" description="Low complexity" evidence="7">
    <location>
        <begin position="282"/>
        <end position="292"/>
    </location>
</feature>
<evidence type="ECO:0000313" key="10">
    <source>
        <dbReference type="Proteomes" id="UP000241890"/>
    </source>
</evidence>
<dbReference type="AlphaFoldDB" id="A0A2R5GUI0"/>
<feature type="domain" description="TAFII55 protein conserved region" evidence="8">
    <location>
        <begin position="12"/>
        <end position="171"/>
    </location>
</feature>
<protein>
    <submittedName>
        <fullName evidence="9">Transcription initiation factor TFIID subunit 7</fullName>
    </submittedName>
</protein>
<dbReference type="InterPro" id="IPR037817">
    <property type="entry name" value="TAF7"/>
</dbReference>
<dbReference type="OrthoDB" id="153872at2759"/>
<feature type="region of interest" description="Disordered" evidence="7">
    <location>
        <begin position="426"/>
        <end position="471"/>
    </location>
</feature>
<evidence type="ECO:0000256" key="3">
    <source>
        <dbReference type="ARBA" id="ARBA00023015"/>
    </source>
</evidence>
<dbReference type="Pfam" id="PF04658">
    <property type="entry name" value="TAFII55_N"/>
    <property type="match status" value="1"/>
</dbReference>
<comment type="similarity">
    <text evidence="2">Belongs to the TAF7 family.</text>
</comment>
<dbReference type="GO" id="GO:0016251">
    <property type="term" value="F:RNA polymerase II general transcription initiation factor activity"/>
    <property type="evidence" value="ECO:0007669"/>
    <property type="project" value="TreeGrafter"/>
</dbReference>
<reference evidence="9 10" key="1">
    <citation type="submission" date="2017-12" db="EMBL/GenBank/DDBJ databases">
        <title>Sequencing, de novo assembly and annotation of complete genome of a new Thraustochytrid species, strain FCC1311.</title>
        <authorList>
            <person name="Sedici K."/>
            <person name="Godart F."/>
            <person name="Aiese Cigliano R."/>
            <person name="Sanseverino W."/>
            <person name="Barakat M."/>
            <person name="Ortet P."/>
            <person name="Marechal E."/>
            <person name="Cagnac O."/>
            <person name="Amato A."/>
        </authorList>
    </citation>
    <scope>NUCLEOTIDE SEQUENCE [LARGE SCALE GENOMIC DNA]</scope>
</reference>
<dbReference type="PANTHER" id="PTHR12228:SF0">
    <property type="entry name" value="TATA-BOX BINDING PROTEIN ASSOCIATED FACTOR 7"/>
    <property type="match status" value="1"/>
</dbReference>
<evidence type="ECO:0000256" key="1">
    <source>
        <dbReference type="ARBA" id="ARBA00004123"/>
    </source>
</evidence>
<keyword evidence="10" id="KW-1185">Reference proteome</keyword>
<keyword evidence="9" id="KW-0648">Protein biosynthesis</keyword>
<dbReference type="EMBL" id="BEYU01000111">
    <property type="protein sequence ID" value="GBG32031.1"/>
    <property type="molecule type" value="Genomic_DNA"/>
</dbReference>
<proteinExistence type="inferred from homology"/>
<evidence type="ECO:0000256" key="7">
    <source>
        <dbReference type="SAM" id="MobiDB-lite"/>
    </source>
</evidence>
<keyword evidence="6" id="KW-0175">Coiled coil</keyword>
<evidence type="ECO:0000256" key="6">
    <source>
        <dbReference type="SAM" id="Coils"/>
    </source>
</evidence>
<feature type="region of interest" description="Disordered" evidence="7">
    <location>
        <begin position="263"/>
        <end position="294"/>
    </location>
</feature>
<gene>
    <name evidence="9" type="ORF">FCC1311_082562</name>
</gene>
<dbReference type="InParanoid" id="A0A2R5GUI0"/>
<evidence type="ECO:0000256" key="2">
    <source>
        <dbReference type="ARBA" id="ARBA00009368"/>
    </source>
</evidence>
<sequence length="541" mass="58241">MSRVQDLTVGGLEEHVLLRVPPELSDRVQDVVSRPDGAGEKILIEAESSEKPRELVFKIGDDAYYATLRDLPTVVETEKTKDSYVYYKSADVAQVVEVQNIKVGSKPRPEVPHLMDDGLTPPMKQARSQRFSRMDRTVRNGLPEEKDERTRLVGRMDQQLRKIVASLPAKTQAGANVNLATQDKLSEDKTTVLQYDELVDMEPFMQYWDDRTIIKQGTDNFLTDSRRAYDLAFENYLQHLNKIGISPEAASRAVAAEQASASGSATTSTAGAGSNGTGPGASGSSSSNAAASRSERPAIKMVGMDDFFAKSGPGAPQNGRFGTRVFFRAATATTAATVGCSFDSPQTRQHAVKQRLCTNAARTAPASSTTCSTSCPGGASSEECRVYWCRGDPGICSAIAITAVGIPVFVLNIDVNVDKHWRSGSKSQCTNSQCTHTPMPSASPGLTPGMTPGGTPGGTPGVPMPSPPPGGADEDPAMLEIRKLEYEARKAKAALDAAIVKLRKSKNVLLKKRYREQQEKAQAAFERAKAKLQAARDALAK</sequence>
<keyword evidence="9" id="KW-0396">Initiation factor</keyword>
<dbReference type="Proteomes" id="UP000241890">
    <property type="component" value="Unassembled WGS sequence"/>
</dbReference>
<feature type="compositionally biased region" description="Basic and acidic residues" evidence="7">
    <location>
        <begin position="107"/>
        <end position="116"/>
    </location>
</feature>
<feature type="compositionally biased region" description="Polar residues" evidence="7">
    <location>
        <begin position="426"/>
        <end position="440"/>
    </location>
</feature>
<evidence type="ECO:0000259" key="8">
    <source>
        <dbReference type="SMART" id="SM01370"/>
    </source>
</evidence>
<dbReference type="GO" id="GO:0003743">
    <property type="term" value="F:translation initiation factor activity"/>
    <property type="evidence" value="ECO:0007669"/>
    <property type="project" value="UniProtKB-KW"/>
</dbReference>
<dbReference type="PANTHER" id="PTHR12228">
    <property type="entry name" value="TRANSCRIPTION INITIATION FACTOR TFIID 55 KD SUBUNIT-RELATED"/>
    <property type="match status" value="1"/>
</dbReference>
<evidence type="ECO:0000313" key="9">
    <source>
        <dbReference type="EMBL" id="GBG32031.1"/>
    </source>
</evidence>
<dbReference type="GO" id="GO:0005669">
    <property type="term" value="C:transcription factor TFIID complex"/>
    <property type="evidence" value="ECO:0007669"/>
    <property type="project" value="InterPro"/>
</dbReference>
<feature type="compositionally biased region" description="Gly residues" evidence="7">
    <location>
        <begin position="451"/>
        <end position="460"/>
    </location>
</feature>
<feature type="coiled-coil region" evidence="6">
    <location>
        <begin position="481"/>
        <end position="538"/>
    </location>
</feature>
<comment type="subcellular location">
    <subcellularLocation>
        <location evidence="1">Nucleus</location>
    </subcellularLocation>
</comment>
<keyword evidence="5" id="KW-0539">Nucleus</keyword>
<feature type="compositionally biased region" description="Low complexity" evidence="7">
    <location>
        <begin position="263"/>
        <end position="272"/>
    </location>
</feature>
<accession>A0A2R5GUI0</accession>
<dbReference type="GO" id="GO:0051123">
    <property type="term" value="P:RNA polymerase II preinitiation complex assembly"/>
    <property type="evidence" value="ECO:0007669"/>
    <property type="project" value="TreeGrafter"/>
</dbReference>
<keyword evidence="4" id="KW-0804">Transcription</keyword>
<name>A0A2R5GUI0_9STRA</name>
<keyword evidence="3" id="KW-0805">Transcription regulation</keyword>
<dbReference type="SMART" id="SM01370">
    <property type="entry name" value="TAFII55_N"/>
    <property type="match status" value="1"/>
</dbReference>
<dbReference type="InterPro" id="IPR006751">
    <property type="entry name" value="TAFII55_prot_cons_reg"/>
</dbReference>
<evidence type="ECO:0000256" key="4">
    <source>
        <dbReference type="ARBA" id="ARBA00023163"/>
    </source>
</evidence>
<comment type="caution">
    <text evidence="9">The sequence shown here is derived from an EMBL/GenBank/DDBJ whole genome shotgun (WGS) entry which is preliminary data.</text>
</comment>
<feature type="region of interest" description="Disordered" evidence="7">
    <location>
        <begin position="107"/>
        <end position="131"/>
    </location>
</feature>
<evidence type="ECO:0000256" key="5">
    <source>
        <dbReference type="ARBA" id="ARBA00023242"/>
    </source>
</evidence>